<name>A0AA49GQ69_9BACT</name>
<accession>A0AA49GQ69</accession>
<feature type="signal peptide" evidence="5">
    <location>
        <begin position="1"/>
        <end position="20"/>
    </location>
</feature>
<organism evidence="6">
    <name type="scientific">Roseihalotalea indica</name>
    <dbReference type="NCBI Taxonomy" id="2867963"/>
    <lineage>
        <taxon>Bacteria</taxon>
        <taxon>Pseudomonadati</taxon>
        <taxon>Bacteroidota</taxon>
        <taxon>Cytophagia</taxon>
        <taxon>Cytophagales</taxon>
        <taxon>Catalimonadaceae</taxon>
        <taxon>Roseihalotalea</taxon>
    </lineage>
</organism>
<dbReference type="InterPro" id="IPR005950">
    <property type="entry name" value="ModA"/>
</dbReference>
<dbReference type="PANTHER" id="PTHR30632:SF14">
    <property type="entry name" value="TUNGSTATE_MOLYBDATE_CHROMATE-BINDING PROTEIN MODA"/>
    <property type="match status" value="1"/>
</dbReference>
<evidence type="ECO:0000256" key="1">
    <source>
        <dbReference type="ARBA" id="ARBA00009175"/>
    </source>
</evidence>
<dbReference type="EMBL" id="CP120682">
    <property type="protein sequence ID" value="WKN36720.1"/>
    <property type="molecule type" value="Genomic_DNA"/>
</dbReference>
<evidence type="ECO:0000256" key="5">
    <source>
        <dbReference type="SAM" id="SignalP"/>
    </source>
</evidence>
<comment type="similarity">
    <text evidence="1">Belongs to the bacterial solute-binding protein ModA family.</text>
</comment>
<proteinExistence type="inferred from homology"/>
<keyword evidence="3 5" id="KW-0732">Signal</keyword>
<dbReference type="PIRSF" id="PIRSF004846">
    <property type="entry name" value="ModA"/>
    <property type="match status" value="1"/>
</dbReference>
<dbReference type="GO" id="GO:0015689">
    <property type="term" value="P:molybdate ion transport"/>
    <property type="evidence" value="ECO:0007669"/>
    <property type="project" value="InterPro"/>
</dbReference>
<evidence type="ECO:0000256" key="2">
    <source>
        <dbReference type="ARBA" id="ARBA00022723"/>
    </source>
</evidence>
<evidence type="ECO:0000313" key="6">
    <source>
        <dbReference type="EMBL" id="WKN36720.1"/>
    </source>
</evidence>
<evidence type="ECO:0000256" key="3">
    <source>
        <dbReference type="ARBA" id="ARBA00022729"/>
    </source>
</evidence>
<protein>
    <submittedName>
        <fullName evidence="6">Molybdate ABC transporter substrate-binding protein</fullName>
    </submittedName>
</protein>
<keyword evidence="4" id="KW-0500">Molybdenum</keyword>
<gene>
    <name evidence="6" type="primary">modA</name>
    <name evidence="6" type="ORF">K4G66_30615</name>
</gene>
<dbReference type="Pfam" id="PF13531">
    <property type="entry name" value="SBP_bac_11"/>
    <property type="match status" value="1"/>
</dbReference>
<feature type="binding site" evidence="4">
    <location>
        <position position="163"/>
    </location>
    <ligand>
        <name>molybdate</name>
        <dbReference type="ChEBI" id="CHEBI:36264"/>
    </ligand>
</feature>
<feature type="binding site" evidence="4">
    <location>
        <position position="59"/>
    </location>
    <ligand>
        <name>molybdate</name>
        <dbReference type="ChEBI" id="CHEBI:36264"/>
    </ligand>
</feature>
<dbReference type="InterPro" id="IPR050682">
    <property type="entry name" value="ModA/WtpA"/>
</dbReference>
<dbReference type="GO" id="GO:0046872">
    <property type="term" value="F:metal ion binding"/>
    <property type="evidence" value="ECO:0007669"/>
    <property type="project" value="UniProtKB-KW"/>
</dbReference>
<dbReference type="SUPFAM" id="SSF53850">
    <property type="entry name" value="Periplasmic binding protein-like II"/>
    <property type="match status" value="1"/>
</dbReference>
<dbReference type="PANTHER" id="PTHR30632">
    <property type="entry name" value="MOLYBDATE-BINDING PERIPLASMIC PROTEIN"/>
    <property type="match status" value="1"/>
</dbReference>
<feature type="chain" id="PRO_5041382835" evidence="5">
    <location>
        <begin position="21"/>
        <end position="246"/>
    </location>
</feature>
<keyword evidence="2 4" id="KW-0479">Metal-binding</keyword>
<sequence length="246" mass="27348">MHQFKLTFLAFFGSICTLLAQSEELTIAVAANLQPPMRQIEARYEKDFQSDITLIVASSGKLTAQIVNGAPYDIFISADMKYPEKIFDEGLAQQPPKVLINGKLYFWTKAQKVASIEEGLAQASSIAVAQPELAPYGYQTKQWMEKTGNWVKWQDKIVYGENVSQVNQYIATATVDAAFTSNSAMHTDPLKGKGSWLEVPDTEALPQGLVLLRNAEASEQAVNQFLEFIISPVAQQIFQNFGYEIP</sequence>
<dbReference type="Gene3D" id="3.40.190.10">
    <property type="entry name" value="Periplasmic binding protein-like II"/>
    <property type="match status" value="2"/>
</dbReference>
<reference evidence="6" key="1">
    <citation type="journal article" date="2023" name="Comput. Struct. Biotechnol. J.">
        <title>Discovery of a novel marine Bacteroidetes with a rich repertoire of carbohydrate-active enzymes.</title>
        <authorList>
            <person name="Chen B."/>
            <person name="Liu G."/>
            <person name="Chen Q."/>
            <person name="Wang H."/>
            <person name="Liu L."/>
            <person name="Tang K."/>
        </authorList>
    </citation>
    <scope>NUCLEOTIDE SEQUENCE</scope>
    <source>
        <strain evidence="6">TK19036</strain>
    </source>
</reference>
<evidence type="ECO:0000256" key="4">
    <source>
        <dbReference type="PIRSR" id="PIRSR004846-1"/>
    </source>
</evidence>
<dbReference type="AlphaFoldDB" id="A0AA49GQ69"/>
<reference evidence="6" key="2">
    <citation type="journal article" date="2024" name="Antonie Van Leeuwenhoek">
        <title>Roseihalotalea indica gen. nov., sp. nov., a halophilic Bacteroidetes from mesopelagic Southwest Indian Ocean with higher carbohydrate metabolic potential.</title>
        <authorList>
            <person name="Chen B."/>
            <person name="Zhang M."/>
            <person name="Lin D."/>
            <person name="Ye J."/>
            <person name="Tang K."/>
        </authorList>
    </citation>
    <scope>NUCLEOTIDE SEQUENCE</scope>
    <source>
        <strain evidence="6">TK19036</strain>
    </source>
</reference>
<dbReference type="NCBIfam" id="TIGR01256">
    <property type="entry name" value="modA"/>
    <property type="match status" value="1"/>
</dbReference>
<dbReference type="GO" id="GO:0030973">
    <property type="term" value="F:molybdate ion binding"/>
    <property type="evidence" value="ECO:0007669"/>
    <property type="project" value="TreeGrafter"/>
</dbReference>